<dbReference type="GO" id="GO:0008270">
    <property type="term" value="F:zinc ion binding"/>
    <property type="evidence" value="ECO:0007669"/>
    <property type="project" value="UniProtKB-KW"/>
</dbReference>
<evidence type="ECO:0000259" key="4">
    <source>
        <dbReference type="PROSITE" id="PS50010"/>
    </source>
</evidence>
<accession>A0A0N4Z2L2</accession>
<dbReference type="PROSITE" id="PS50010">
    <property type="entry name" value="DH_2"/>
    <property type="match status" value="1"/>
</dbReference>
<organism evidence="5 6">
    <name type="scientific">Parastrongyloides trichosuri</name>
    <name type="common">Possum-specific nematode worm</name>
    <dbReference type="NCBI Taxonomy" id="131310"/>
    <lineage>
        <taxon>Eukaryota</taxon>
        <taxon>Metazoa</taxon>
        <taxon>Ecdysozoa</taxon>
        <taxon>Nematoda</taxon>
        <taxon>Chromadorea</taxon>
        <taxon>Rhabditida</taxon>
        <taxon>Tylenchina</taxon>
        <taxon>Panagrolaimomorpha</taxon>
        <taxon>Strongyloidoidea</taxon>
        <taxon>Strongyloididae</taxon>
        <taxon>Parastrongyloides</taxon>
    </lineage>
</organism>
<feature type="domain" description="DH" evidence="4">
    <location>
        <begin position="407"/>
        <end position="598"/>
    </location>
</feature>
<dbReference type="InterPro" id="IPR011993">
    <property type="entry name" value="PH-like_dom_sf"/>
</dbReference>
<dbReference type="InterPro" id="IPR035899">
    <property type="entry name" value="DBL_dom_sf"/>
</dbReference>
<dbReference type="GO" id="GO:0005085">
    <property type="term" value="F:guanyl-nucleotide exchange factor activity"/>
    <property type="evidence" value="ECO:0007669"/>
    <property type="project" value="InterPro"/>
</dbReference>
<evidence type="ECO:0000256" key="1">
    <source>
        <dbReference type="ARBA" id="ARBA00022771"/>
    </source>
</evidence>
<sequence length="1186" mass="136621">MENLLDESTIYKNRGRRHSAAFIEGTLGGREKESRMSKKIKAHNSSKKDYLSGKLPDLKVVCSFNADDDIDIKEYINYEDTFFVKRVYEHNWFSTNDLDMLDSSTDDEFLSFTVNNNKGSKNRTRDGRNQTLIEGVKVCYSNGNLFCPIDISEWFFSKDEKEETCIIPENVIITEDMCYFDLNTLSFISTNPSILPSKDKGVTISLSEDNFLNVDQLGNDVERSGPLNDMHPRNISPELTSYHNIRRPSLRTQSLSRITSEYNIHDTTTTTTIISSTTTPTVIRGTNHHQKHLSSPSIKNIFEDFIRIKIIQKFSNRKLSSSPPNIGLPDDIRSAINSNTGNTVINSLTIPNHKLSTTEPTTSLFNRHHNVELLKMSEWSQFYHWNPQDQEWSKHPEYKKLSKTEKEKQNAIREFIVTEKNHCEVLLLLVQCFSHNLKEESIFVNDGDVNLVPQPATDNLINFHISFLASLKARMEENVMIKEISDIILKHFSDQESLNVVYASYTELCSGLDEMKRLYDVTITKNNKFSNYCSRLNKDAYFKGRDYKSCLGLLAQRCTKYPLLLERIVKAEKSKELYESACAAREAIKLFTSTIDENLNKWEINKIWDSVKQTIDKNSYGSYGGEPFTLQDLVYQAPYNSRKVVCISRVEYTRQTRRGRDEKYILLLALFDDILVFFIVKNNTAYFFNMDNHQAVFSVRHTSTRPIERQNKLVVMHLSKKNTDMIILRFASRSDIDSFERSLKDARSKLQVSSDGNEEEEYELPLISRVQKNVPSKTELPFAPIEETFGLDQKTFEKYNAWWNEMEAIFDKRKVEDLLLSRYVQDRIGWYKELKEHISSMPFSKGKQISNKTMNAIYSKFDEINRFKLLDSPEYIECMKRLEEDDCKDLFESWNNIFGKNDSDDSDSDGGRKKSGVKRVCTYGGQQDKSAKKEISLSYRRHTTVPDLSGDEMMLSPTKEDLSNFAIIKGDNSRRAAEKLLKENIELRSEVMKLRSDAALMTTQITTLKGCKSIDTFSKPSILEELREKQLALNNNEKKFREEQDAREKLLQEREKILNEREMKCEIMEKDLLSKWQAYYKHKVNLSSGGSSTSLMHDTEMPSMNLPASIPENNPYNLPNVGYYGEGISKAISNSKENNSSTDSSRSNGLSSKSKSHSSIHSDNRQVNALPVHLASKSEITKSKKK</sequence>
<dbReference type="PANTHER" id="PTHR13944:SF21">
    <property type="entry name" value="CYSTS, ISOFORM C"/>
    <property type="match status" value="1"/>
</dbReference>
<dbReference type="Gene3D" id="2.30.29.30">
    <property type="entry name" value="Pleckstrin-homology domain (PH domain)/Phosphotyrosine-binding domain (PTB)"/>
    <property type="match status" value="1"/>
</dbReference>
<proteinExistence type="predicted"/>
<dbReference type="InterPro" id="IPR000219">
    <property type="entry name" value="DH_dom"/>
</dbReference>
<dbReference type="Gene3D" id="1.20.900.10">
    <property type="entry name" value="Dbl homology (DH) domain"/>
    <property type="match status" value="1"/>
</dbReference>
<keyword evidence="1" id="KW-0863">Zinc-finger</keyword>
<dbReference type="Proteomes" id="UP000038045">
    <property type="component" value="Unplaced"/>
</dbReference>
<keyword evidence="1" id="KW-0862">Zinc</keyword>
<keyword evidence="1" id="KW-0479">Metal-binding</keyword>
<feature type="region of interest" description="Disordered" evidence="3">
    <location>
        <begin position="1134"/>
        <end position="1186"/>
    </location>
</feature>
<dbReference type="AlphaFoldDB" id="A0A0N4Z2L2"/>
<name>A0A0N4Z2L2_PARTI</name>
<evidence type="ECO:0000256" key="2">
    <source>
        <dbReference type="SAM" id="Coils"/>
    </source>
</evidence>
<keyword evidence="2" id="KW-0175">Coiled coil</keyword>
<reference evidence="6" key="1">
    <citation type="submission" date="2017-02" db="UniProtKB">
        <authorList>
            <consortium name="WormBaseParasite"/>
        </authorList>
    </citation>
    <scope>IDENTIFICATION</scope>
</reference>
<dbReference type="Pfam" id="PF00621">
    <property type="entry name" value="RhoGEF"/>
    <property type="match status" value="1"/>
</dbReference>
<feature type="compositionally biased region" description="Low complexity" evidence="3">
    <location>
        <begin position="1143"/>
        <end position="1161"/>
    </location>
</feature>
<dbReference type="GO" id="GO:0035023">
    <property type="term" value="P:regulation of Rho protein signal transduction"/>
    <property type="evidence" value="ECO:0007669"/>
    <property type="project" value="TreeGrafter"/>
</dbReference>
<dbReference type="InterPro" id="IPR051632">
    <property type="entry name" value="Rho_GEF"/>
</dbReference>
<evidence type="ECO:0000313" key="5">
    <source>
        <dbReference type="Proteomes" id="UP000038045"/>
    </source>
</evidence>
<dbReference type="SMART" id="SM00325">
    <property type="entry name" value="RhoGEF"/>
    <property type="match status" value="1"/>
</dbReference>
<evidence type="ECO:0000256" key="3">
    <source>
        <dbReference type="SAM" id="MobiDB-lite"/>
    </source>
</evidence>
<dbReference type="STRING" id="131310.A0A0N4Z2L2"/>
<dbReference type="SUPFAM" id="SSF48065">
    <property type="entry name" value="DBL homology domain (DH-domain)"/>
    <property type="match status" value="1"/>
</dbReference>
<dbReference type="PANTHER" id="PTHR13944">
    <property type="entry name" value="AGAP007712-PA"/>
    <property type="match status" value="1"/>
</dbReference>
<protein>
    <submittedName>
        <fullName evidence="6">DH domain-containing protein</fullName>
    </submittedName>
</protein>
<dbReference type="WBParaSite" id="PTRK_0000110600.1">
    <property type="protein sequence ID" value="PTRK_0000110600.1"/>
    <property type="gene ID" value="PTRK_0000110600"/>
</dbReference>
<keyword evidence="5" id="KW-1185">Reference proteome</keyword>
<evidence type="ECO:0000313" key="6">
    <source>
        <dbReference type="WBParaSite" id="PTRK_0000110600.1"/>
    </source>
</evidence>
<feature type="coiled-coil region" evidence="2">
    <location>
        <begin position="1023"/>
        <end position="1060"/>
    </location>
</feature>